<evidence type="ECO:0000256" key="1">
    <source>
        <dbReference type="ARBA" id="ARBA00004651"/>
    </source>
</evidence>
<protein>
    <submittedName>
        <fullName evidence="8">Unannotated protein</fullName>
    </submittedName>
</protein>
<evidence type="ECO:0000256" key="2">
    <source>
        <dbReference type="ARBA" id="ARBA00022448"/>
    </source>
</evidence>
<feature type="transmembrane region" description="Helical" evidence="7">
    <location>
        <begin position="212"/>
        <end position="229"/>
    </location>
</feature>
<comment type="subcellular location">
    <subcellularLocation>
        <location evidence="1">Cell membrane</location>
        <topology evidence="1">Multi-pass membrane protein</topology>
    </subcellularLocation>
</comment>
<dbReference type="EMBL" id="CAFBPD010000034">
    <property type="protein sequence ID" value="CAB5000431.1"/>
    <property type="molecule type" value="Genomic_DNA"/>
</dbReference>
<evidence type="ECO:0000256" key="6">
    <source>
        <dbReference type="ARBA" id="ARBA00023136"/>
    </source>
</evidence>
<keyword evidence="3" id="KW-1003">Cell membrane</keyword>
<dbReference type="PANTHER" id="PTHR30269:SF23">
    <property type="entry name" value="MEMBRANE TRANSPORTER PROTEIN YDHB-RELATED"/>
    <property type="match status" value="1"/>
</dbReference>
<evidence type="ECO:0000256" key="4">
    <source>
        <dbReference type="ARBA" id="ARBA00022692"/>
    </source>
</evidence>
<dbReference type="Pfam" id="PF01925">
    <property type="entry name" value="TauE"/>
    <property type="match status" value="1"/>
</dbReference>
<feature type="transmembrane region" description="Helical" evidence="7">
    <location>
        <begin position="236"/>
        <end position="254"/>
    </location>
</feature>
<dbReference type="AlphaFoldDB" id="A0A6J7P5D7"/>
<keyword evidence="6 7" id="KW-0472">Membrane</keyword>
<organism evidence="8">
    <name type="scientific">freshwater metagenome</name>
    <dbReference type="NCBI Taxonomy" id="449393"/>
    <lineage>
        <taxon>unclassified sequences</taxon>
        <taxon>metagenomes</taxon>
        <taxon>ecological metagenomes</taxon>
    </lineage>
</organism>
<keyword evidence="4 7" id="KW-0812">Transmembrane</keyword>
<dbReference type="InterPro" id="IPR052017">
    <property type="entry name" value="TSUP"/>
</dbReference>
<accession>A0A6J7P5D7</accession>
<gene>
    <name evidence="8" type="ORF">UFOPK4061_00282</name>
</gene>
<feature type="transmembrane region" description="Helical" evidence="7">
    <location>
        <begin position="101"/>
        <end position="117"/>
    </location>
</feature>
<keyword evidence="5 7" id="KW-1133">Transmembrane helix</keyword>
<evidence type="ECO:0000313" key="8">
    <source>
        <dbReference type="EMBL" id="CAB5000431.1"/>
    </source>
</evidence>
<dbReference type="InterPro" id="IPR002781">
    <property type="entry name" value="TM_pro_TauE-like"/>
</dbReference>
<proteinExistence type="predicted"/>
<evidence type="ECO:0000256" key="3">
    <source>
        <dbReference type="ARBA" id="ARBA00022475"/>
    </source>
</evidence>
<dbReference type="GO" id="GO:0005886">
    <property type="term" value="C:plasma membrane"/>
    <property type="evidence" value="ECO:0007669"/>
    <property type="project" value="UniProtKB-SubCell"/>
</dbReference>
<sequence>MPEAWSPVLVVSVAVAVFLMGFSKTAMPVSGILAGPVLAAALTPTGAAGFAVPLLVLGDLFGLALYRQHADWGLIRRLIPGVLVGFAFTALLFRFVETGLLTRILGVLILVSVVLEVRRLRGDSGSDSGSDSGQAAMTNKAAIAFYGTLAGMTSMAANAGGAAMSVYLVKMRVSMLAFMGTSVWFFFILNLIKVPFVLGLGFIDSESLIANLWYTPVLVVGAGIGALAFRGMNAAVFTRIALGLSVLASLWLIVKG</sequence>
<feature type="transmembrane region" description="Helical" evidence="7">
    <location>
        <begin position="173"/>
        <end position="192"/>
    </location>
</feature>
<keyword evidence="2" id="KW-0813">Transport</keyword>
<dbReference type="PANTHER" id="PTHR30269">
    <property type="entry name" value="TRANSMEMBRANE PROTEIN YFCA"/>
    <property type="match status" value="1"/>
</dbReference>
<name>A0A6J7P5D7_9ZZZZ</name>
<reference evidence="8" key="1">
    <citation type="submission" date="2020-05" db="EMBL/GenBank/DDBJ databases">
        <authorList>
            <person name="Chiriac C."/>
            <person name="Salcher M."/>
            <person name="Ghai R."/>
            <person name="Kavagutti S V."/>
        </authorList>
    </citation>
    <scope>NUCLEOTIDE SEQUENCE</scope>
</reference>
<feature type="transmembrane region" description="Helical" evidence="7">
    <location>
        <begin position="78"/>
        <end position="95"/>
    </location>
</feature>
<evidence type="ECO:0000256" key="5">
    <source>
        <dbReference type="ARBA" id="ARBA00022989"/>
    </source>
</evidence>
<evidence type="ECO:0000256" key="7">
    <source>
        <dbReference type="SAM" id="Phobius"/>
    </source>
</evidence>
<feature type="transmembrane region" description="Helical" evidence="7">
    <location>
        <begin position="49"/>
        <end position="66"/>
    </location>
</feature>